<dbReference type="SMART" id="SM00822">
    <property type="entry name" value="PKS_KR"/>
    <property type="match status" value="1"/>
</dbReference>
<proteinExistence type="inferred from homology"/>
<dbReference type="PANTHER" id="PTHR42760">
    <property type="entry name" value="SHORT-CHAIN DEHYDROGENASES/REDUCTASES FAMILY MEMBER"/>
    <property type="match status" value="1"/>
</dbReference>
<dbReference type="InterPro" id="IPR057326">
    <property type="entry name" value="KR_dom"/>
</dbReference>
<dbReference type="EMBL" id="LT629710">
    <property type="protein sequence ID" value="SDO65255.1"/>
    <property type="molecule type" value="Genomic_DNA"/>
</dbReference>
<dbReference type="InterPro" id="IPR002347">
    <property type="entry name" value="SDR_fam"/>
</dbReference>
<protein>
    <submittedName>
        <fullName evidence="4">3-oxoacyl-[acyl-carrier protein] reductase</fullName>
    </submittedName>
</protein>
<dbReference type="GO" id="GO:0016616">
    <property type="term" value="F:oxidoreductase activity, acting on the CH-OH group of donors, NAD or NADP as acceptor"/>
    <property type="evidence" value="ECO:0007669"/>
    <property type="project" value="TreeGrafter"/>
</dbReference>
<dbReference type="Pfam" id="PF13561">
    <property type="entry name" value="adh_short_C2"/>
    <property type="match status" value="1"/>
</dbReference>
<feature type="domain" description="Ketoreductase" evidence="3">
    <location>
        <begin position="11"/>
        <end position="194"/>
    </location>
</feature>
<accession>A0A1H0LAU9</accession>
<dbReference type="PRINTS" id="PR00081">
    <property type="entry name" value="GDHRDH"/>
</dbReference>
<gene>
    <name evidence="4" type="ORF">SAMN04515671_1593</name>
</gene>
<dbReference type="FunFam" id="3.40.50.720:FF:000173">
    <property type="entry name" value="3-oxoacyl-[acyl-carrier protein] reductase"/>
    <property type="match status" value="1"/>
</dbReference>
<sequence>MTQNIGEAKARVAVVTGGAEGIGRAVVRRLAADGWAVCVADVNAESAETLAKELRTEGFKAMASMTDVSEEDDVIRLAEAAETELGPIRAWVNNAGITRPAMIHKMELAAFDAVVAVHVRGTFLGIREASRRMIASQTPGMIVNVTSAAGLGGTLGQINYAGAKGAIIAMTKSAAKELGRYGIRVNTVAPSAETSMTQKIIHDPKFSSTYLSRIPLGRFAQAEEMAGTFSFLLSEDAGYMTGQVLSVDGGTYMVS</sequence>
<comment type="similarity">
    <text evidence="1">Belongs to the short-chain dehydrogenases/reductases (SDR) family.</text>
</comment>
<keyword evidence="5" id="KW-1185">Reference proteome</keyword>
<dbReference type="AlphaFoldDB" id="A0A1H0LAU9"/>
<dbReference type="PRINTS" id="PR00080">
    <property type="entry name" value="SDRFAMILY"/>
</dbReference>
<dbReference type="Gene3D" id="3.40.50.720">
    <property type="entry name" value="NAD(P)-binding Rossmann-like Domain"/>
    <property type="match status" value="1"/>
</dbReference>
<dbReference type="Proteomes" id="UP000198741">
    <property type="component" value="Chromosome I"/>
</dbReference>
<organism evidence="4 5">
    <name type="scientific">Nakamurella panacisegetis</name>
    <dbReference type="NCBI Taxonomy" id="1090615"/>
    <lineage>
        <taxon>Bacteria</taxon>
        <taxon>Bacillati</taxon>
        <taxon>Actinomycetota</taxon>
        <taxon>Actinomycetes</taxon>
        <taxon>Nakamurellales</taxon>
        <taxon>Nakamurellaceae</taxon>
        <taxon>Nakamurella</taxon>
    </lineage>
</organism>
<dbReference type="PANTHER" id="PTHR42760:SF133">
    <property type="entry name" value="3-OXOACYL-[ACYL-CARRIER-PROTEIN] REDUCTASE"/>
    <property type="match status" value="1"/>
</dbReference>
<dbReference type="PROSITE" id="PS00061">
    <property type="entry name" value="ADH_SHORT"/>
    <property type="match status" value="1"/>
</dbReference>
<dbReference type="SUPFAM" id="SSF51735">
    <property type="entry name" value="NAD(P)-binding Rossmann-fold domains"/>
    <property type="match status" value="1"/>
</dbReference>
<evidence type="ECO:0000256" key="1">
    <source>
        <dbReference type="ARBA" id="ARBA00006484"/>
    </source>
</evidence>
<dbReference type="RefSeq" id="WP_157695280.1">
    <property type="nucleotide sequence ID" value="NZ_LT629710.1"/>
</dbReference>
<keyword evidence="2" id="KW-0560">Oxidoreductase</keyword>
<name>A0A1H0LAU9_9ACTN</name>
<evidence type="ECO:0000313" key="5">
    <source>
        <dbReference type="Proteomes" id="UP000198741"/>
    </source>
</evidence>
<evidence type="ECO:0000256" key="2">
    <source>
        <dbReference type="ARBA" id="ARBA00023002"/>
    </source>
</evidence>
<dbReference type="OrthoDB" id="517007at2"/>
<dbReference type="InterPro" id="IPR036291">
    <property type="entry name" value="NAD(P)-bd_dom_sf"/>
</dbReference>
<reference evidence="4 5" key="1">
    <citation type="submission" date="2016-10" db="EMBL/GenBank/DDBJ databases">
        <authorList>
            <person name="de Groot N.N."/>
        </authorList>
    </citation>
    <scope>NUCLEOTIDE SEQUENCE [LARGE SCALE GENOMIC DNA]</scope>
    <source>
        <strain evidence="5">P4-7,KCTC 19426,CECT 7604</strain>
    </source>
</reference>
<dbReference type="STRING" id="1090615.SAMN04515671_1593"/>
<evidence type="ECO:0000259" key="3">
    <source>
        <dbReference type="SMART" id="SM00822"/>
    </source>
</evidence>
<evidence type="ECO:0000313" key="4">
    <source>
        <dbReference type="EMBL" id="SDO65255.1"/>
    </source>
</evidence>
<dbReference type="InterPro" id="IPR020904">
    <property type="entry name" value="Sc_DH/Rdtase_CS"/>
</dbReference>